<keyword evidence="1" id="KW-0092">Biotin</keyword>
<name>A0A936EZV5_9BACT</name>
<dbReference type="AlphaFoldDB" id="A0A936EZV5"/>
<dbReference type="Gene3D" id="2.40.50.100">
    <property type="match status" value="1"/>
</dbReference>
<organism evidence="3 4">
    <name type="scientific">Candidatus Geothrix odensensis</name>
    <dbReference type="NCBI Taxonomy" id="2954440"/>
    <lineage>
        <taxon>Bacteria</taxon>
        <taxon>Pseudomonadati</taxon>
        <taxon>Acidobacteriota</taxon>
        <taxon>Holophagae</taxon>
        <taxon>Holophagales</taxon>
        <taxon>Holophagaceae</taxon>
        <taxon>Geothrix</taxon>
    </lineage>
</organism>
<sequence>MKRSLILGKESKDVELLHQDGVTTLVWEGQGHPIDILELEPGCYSILMEGRSVEVRLDQAKSPDPEAHSYRAMLYDGAYEFSLVDPRRALLSGGGGTGAGGGLLTSPMPGKIVKLLVKAGDQVQEGQTLLVMEAMKMQNELKTTTTGTVATVHVQEGATVETGAALITVVAPEA</sequence>
<dbReference type="PANTHER" id="PTHR45266">
    <property type="entry name" value="OXALOACETATE DECARBOXYLASE ALPHA CHAIN"/>
    <property type="match status" value="1"/>
</dbReference>
<dbReference type="InterPro" id="IPR000089">
    <property type="entry name" value="Biotin_lipoyl"/>
</dbReference>
<dbReference type="InterPro" id="IPR011053">
    <property type="entry name" value="Single_hybrid_motif"/>
</dbReference>
<dbReference type="SUPFAM" id="SSF51230">
    <property type="entry name" value="Single hybrid motif"/>
    <property type="match status" value="1"/>
</dbReference>
<proteinExistence type="predicted"/>
<protein>
    <submittedName>
        <fullName evidence="3">Biotin/lipoyl-binding protein</fullName>
    </submittedName>
</protein>
<accession>A0A936EZV5</accession>
<dbReference type="InterPro" id="IPR050709">
    <property type="entry name" value="Biotin_Carboxyl_Carrier/Decarb"/>
</dbReference>
<dbReference type="PANTHER" id="PTHR45266:SF3">
    <property type="entry name" value="OXALOACETATE DECARBOXYLASE ALPHA CHAIN"/>
    <property type="match status" value="1"/>
</dbReference>
<feature type="domain" description="Lipoyl-binding" evidence="2">
    <location>
        <begin position="94"/>
        <end position="170"/>
    </location>
</feature>
<dbReference type="CDD" id="cd06850">
    <property type="entry name" value="biotinyl_domain"/>
    <property type="match status" value="1"/>
</dbReference>
<evidence type="ECO:0000313" key="4">
    <source>
        <dbReference type="Proteomes" id="UP000709959"/>
    </source>
</evidence>
<reference evidence="3 4" key="1">
    <citation type="submission" date="2020-10" db="EMBL/GenBank/DDBJ databases">
        <title>Connecting structure to function with the recovery of over 1000 high-quality activated sludge metagenome-assembled genomes encoding full-length rRNA genes using long-read sequencing.</title>
        <authorList>
            <person name="Singleton C.M."/>
            <person name="Petriglieri F."/>
            <person name="Kristensen J.M."/>
            <person name="Kirkegaard R.H."/>
            <person name="Michaelsen T.Y."/>
            <person name="Andersen M.H."/>
            <person name="Karst S.M."/>
            <person name="Dueholm M.S."/>
            <person name="Nielsen P.H."/>
            <person name="Albertsen M."/>
        </authorList>
    </citation>
    <scope>NUCLEOTIDE SEQUENCE [LARGE SCALE GENOMIC DNA]</scope>
    <source>
        <strain evidence="3">OdNE_18-Q3-R46-58_MAXAC.008</strain>
    </source>
</reference>
<evidence type="ECO:0000313" key="3">
    <source>
        <dbReference type="EMBL" id="MBK8571554.1"/>
    </source>
</evidence>
<dbReference type="Pfam" id="PF00364">
    <property type="entry name" value="Biotin_lipoyl"/>
    <property type="match status" value="1"/>
</dbReference>
<gene>
    <name evidence="3" type="ORF">IPN91_02710</name>
</gene>
<dbReference type="FunFam" id="2.40.50.100:FF:000003">
    <property type="entry name" value="Acetyl-CoA carboxylase biotin carboxyl carrier protein"/>
    <property type="match status" value="1"/>
</dbReference>
<evidence type="ECO:0000256" key="1">
    <source>
        <dbReference type="ARBA" id="ARBA00023267"/>
    </source>
</evidence>
<comment type="caution">
    <text evidence="3">The sequence shown here is derived from an EMBL/GenBank/DDBJ whole genome shotgun (WGS) entry which is preliminary data.</text>
</comment>
<dbReference type="PROSITE" id="PS50968">
    <property type="entry name" value="BIOTINYL_LIPOYL"/>
    <property type="match status" value="1"/>
</dbReference>
<dbReference type="Proteomes" id="UP000709959">
    <property type="component" value="Unassembled WGS sequence"/>
</dbReference>
<dbReference type="EMBL" id="JADKCH010000001">
    <property type="protein sequence ID" value="MBK8571554.1"/>
    <property type="molecule type" value="Genomic_DNA"/>
</dbReference>
<evidence type="ECO:0000259" key="2">
    <source>
        <dbReference type="PROSITE" id="PS50968"/>
    </source>
</evidence>